<dbReference type="STRING" id="336831.WG68_06945"/>
<dbReference type="AlphaFoldDB" id="A0A0M2V8V5"/>
<evidence type="ECO:0000313" key="2">
    <source>
        <dbReference type="Proteomes" id="UP000034228"/>
    </source>
</evidence>
<protein>
    <submittedName>
        <fullName evidence="1">Uncharacterized protein</fullName>
    </submittedName>
</protein>
<accession>A0A0M2V8V5</accession>
<dbReference type="RefSeq" id="WP_046556948.1">
    <property type="nucleotide sequence ID" value="NZ_LAHO01000005.1"/>
</dbReference>
<evidence type="ECO:0000313" key="1">
    <source>
        <dbReference type="EMBL" id="KKO46090.1"/>
    </source>
</evidence>
<comment type="caution">
    <text evidence="1">The sequence shown here is derived from an EMBL/GenBank/DDBJ whole genome shotgun (WGS) entry which is preliminary data.</text>
</comment>
<dbReference type="Proteomes" id="UP000034228">
    <property type="component" value="Unassembled WGS sequence"/>
</dbReference>
<name>A0A0M2V8V5_9GAMM</name>
<sequence>MLIKGYWFDYASFDSKNTSASLTDGNQNAGWNPVLVATECLSERASANELLWRAKAGVAAKRF</sequence>
<reference evidence="1 2" key="1">
    <citation type="submission" date="2015-03" db="EMBL/GenBank/DDBJ databases">
        <title>Draft genome sequences of two protease-producing strains of Arsukibacterium isolated from two cold and alkaline environments.</title>
        <authorList>
            <person name="Lylloff J.E."/>
            <person name="Skov L.B."/>
            <person name="Jepsen M."/>
            <person name="Hallin P.F."/>
            <person name="Sorensen S.J."/>
            <person name="Stougaard P."/>
            <person name="Glaring M.A."/>
        </authorList>
    </citation>
    <scope>NUCLEOTIDE SEQUENCE [LARGE SCALE GENOMIC DNA]</scope>
    <source>
        <strain evidence="1 2">GCM72</strain>
    </source>
</reference>
<gene>
    <name evidence="1" type="ORF">WG68_06945</name>
</gene>
<proteinExistence type="predicted"/>
<keyword evidence="2" id="KW-1185">Reference proteome</keyword>
<organism evidence="1 2">
    <name type="scientific">Arsukibacterium ikkense</name>
    <dbReference type="NCBI Taxonomy" id="336831"/>
    <lineage>
        <taxon>Bacteria</taxon>
        <taxon>Pseudomonadati</taxon>
        <taxon>Pseudomonadota</taxon>
        <taxon>Gammaproteobacteria</taxon>
        <taxon>Chromatiales</taxon>
        <taxon>Chromatiaceae</taxon>
        <taxon>Arsukibacterium</taxon>
    </lineage>
</organism>
<dbReference type="EMBL" id="LAHO01000005">
    <property type="protein sequence ID" value="KKO46090.1"/>
    <property type="molecule type" value="Genomic_DNA"/>
</dbReference>